<dbReference type="SUPFAM" id="SSF53756">
    <property type="entry name" value="UDP-Glycosyltransferase/glycogen phosphorylase"/>
    <property type="match status" value="1"/>
</dbReference>
<gene>
    <name evidence="2" type="ORF">PQO03_02030</name>
</gene>
<name>A0ABY7VRC3_9BACT</name>
<dbReference type="PANTHER" id="PTHR46401:SF2">
    <property type="entry name" value="GLYCOSYLTRANSFERASE WBBK-RELATED"/>
    <property type="match status" value="1"/>
</dbReference>
<evidence type="ECO:0000313" key="2">
    <source>
        <dbReference type="EMBL" id="WDE96741.1"/>
    </source>
</evidence>
<dbReference type="EMBL" id="CP117811">
    <property type="protein sequence ID" value="WDE96741.1"/>
    <property type="molecule type" value="Genomic_DNA"/>
</dbReference>
<dbReference type="Proteomes" id="UP001214250">
    <property type="component" value="Chromosome 1"/>
</dbReference>
<dbReference type="GO" id="GO:0016757">
    <property type="term" value="F:glycosyltransferase activity"/>
    <property type="evidence" value="ECO:0007669"/>
    <property type="project" value="UniProtKB-KW"/>
</dbReference>
<accession>A0ABY7VRC3</accession>
<protein>
    <submittedName>
        <fullName evidence="2">Glycosyltransferase</fullName>
        <ecNumber evidence="2">2.4.-.-</ecNumber>
    </submittedName>
</protein>
<dbReference type="PANTHER" id="PTHR46401">
    <property type="entry name" value="GLYCOSYLTRANSFERASE WBBK-RELATED"/>
    <property type="match status" value="1"/>
</dbReference>
<dbReference type="EC" id="2.4.-.-" evidence="2"/>
<keyword evidence="3" id="KW-1185">Reference proteome</keyword>
<keyword evidence="2" id="KW-0328">Glycosyltransferase</keyword>
<dbReference type="CDD" id="cd03801">
    <property type="entry name" value="GT4_PimA-like"/>
    <property type="match status" value="1"/>
</dbReference>
<dbReference type="Gene3D" id="3.40.50.2000">
    <property type="entry name" value="Glycogen Phosphorylase B"/>
    <property type="match status" value="1"/>
</dbReference>
<organism evidence="2 3">
    <name type="scientific">Lentisphaera profundi</name>
    <dbReference type="NCBI Taxonomy" id="1658616"/>
    <lineage>
        <taxon>Bacteria</taxon>
        <taxon>Pseudomonadati</taxon>
        <taxon>Lentisphaerota</taxon>
        <taxon>Lentisphaeria</taxon>
        <taxon>Lentisphaerales</taxon>
        <taxon>Lentisphaeraceae</taxon>
        <taxon>Lentisphaera</taxon>
    </lineage>
</organism>
<keyword evidence="1 2" id="KW-0808">Transferase</keyword>
<evidence type="ECO:0000256" key="1">
    <source>
        <dbReference type="ARBA" id="ARBA00022679"/>
    </source>
</evidence>
<reference evidence="2 3" key="1">
    <citation type="submission" date="2023-02" db="EMBL/GenBank/DDBJ databases">
        <title>Genome sequence of Lentisphaera profundi SAORIC-696.</title>
        <authorList>
            <person name="Kim e."/>
            <person name="Cho J.-C."/>
            <person name="Choi A."/>
            <person name="Kang I."/>
        </authorList>
    </citation>
    <scope>NUCLEOTIDE SEQUENCE [LARGE SCALE GENOMIC DNA]</scope>
    <source>
        <strain evidence="2 3">SAORIC-696</strain>
    </source>
</reference>
<proteinExistence type="predicted"/>
<sequence>MKTALIIGSVWPEPNSSAAGHRMLQIIALLQDLNYQIIFASHANLSENSIDFQEYNIKQIQIKLNSSSFDETLKDLAPELVMFDRFMTEEQYSWRVDENCPNAIKTLDTEDLHCLRYGREFALKNKSEFTEMDLLNTEHSIREIAAIMRCDLSLIISEYEIDLLHRVFAVPPHIIFYLPFLLKTISSPNKQFEQRRDFMSIGNFLHKPNWDAVRYLKEEIWPLIRKQLPDANMKIYGAYTPQKALQLHNESEGFLVLGKAEDSKEVMSDARLCLAPLRFGAGLKGKLLEAMQCGTPSITTSIGAEGMHGDLEWPGHISNSPEEFAQAAIEIYSTQELWEKHQQQCPKILSKRFLFSEHQDAFNNVIHTLNDNLSKHRSENFMGKVLNYNSNRSSKFMSLWIEAKNQSKTKT</sequence>
<evidence type="ECO:0000313" key="3">
    <source>
        <dbReference type="Proteomes" id="UP001214250"/>
    </source>
</evidence>
<dbReference type="Pfam" id="PF13692">
    <property type="entry name" value="Glyco_trans_1_4"/>
    <property type="match status" value="1"/>
</dbReference>
<dbReference type="RefSeq" id="WP_274150806.1">
    <property type="nucleotide sequence ID" value="NZ_CP117811.1"/>
</dbReference>